<sequence length="681" mass="73686">MPPPGAYVSPNQSQGTPPPQGYGAQHQQPGYHQQHAAMTHQSSQGYGQSGQPPKGSGGTFGQMMNQAVTTSKPMLNKLSKTISSKLGNKPSTTGTPQHLQSYQSYQQHYGQQTQAHAQPQNQVFNPHAQQTQQQPQASNTYEPQQSPPQQAHLGQGQGNYFAQQSSPNPQTPYTQASPPPHQPQQTSYNSPPFSQGVNTVGEQQAQQLQQGQYHQGQAGQAQNQAQSQGQYQEQPLQAQYTGQQTGQAQNQAQSQGQYQEQPLQAQYTGQQTGVVGGSHHFQQPTPQSPHVPAASPHSPAPQQAQWQNSHPGSEQSSVSAYQQSPPVAPAHTQSYFSSTTAPMSSSNNQQWTPLSPTGSDGRPNQVPQASVSPPPPPNQSKPSGMSSASPLQSHSSTPAPQSGASYPGPPTEFIAELPANLGSLSIAETKPVKTTPASSPQEQASPYQAYQAPAQASPSPGFNIARRAVSISHAPFADPWRFADPLTELPTREFYVIADLLFDALDRKFEPQNTGMLEASKILRSWIDLTDDATQLFSYNTYSAFGRLWSLQGIPHVLVPCQPSLTPIWNFSQHSHAHELKLSSAPTHTAVPETYIPALNRAGWYKSFFLEMMHGPDNVNRLVSTLCPETYKPGVLHHPDLSKRDKAEAPALQSRAAEIQNAAINQVCNEIKAAMLVQPNA</sequence>
<evidence type="ECO:0000313" key="2">
    <source>
        <dbReference type="Proteomes" id="UP001153331"/>
    </source>
</evidence>
<reference evidence="1" key="1">
    <citation type="submission" date="2022-11" db="EMBL/GenBank/DDBJ databases">
        <title>Genome Sequence of Boeremia exigua.</title>
        <authorList>
            <person name="Buettner E."/>
        </authorList>
    </citation>
    <scope>NUCLEOTIDE SEQUENCE</scope>
    <source>
        <strain evidence="1">CU02</strain>
    </source>
</reference>
<keyword evidence="2" id="KW-1185">Reference proteome</keyword>
<dbReference type="Proteomes" id="UP001153331">
    <property type="component" value="Unassembled WGS sequence"/>
</dbReference>
<evidence type="ECO:0000313" key="1">
    <source>
        <dbReference type="EMBL" id="KAJ8117563.1"/>
    </source>
</evidence>
<protein>
    <submittedName>
        <fullName evidence="1">Uncharacterized protein</fullName>
    </submittedName>
</protein>
<name>A0ACC2IQZ6_9PLEO</name>
<accession>A0ACC2IQZ6</accession>
<organism evidence="1 2">
    <name type="scientific">Boeremia exigua</name>
    <dbReference type="NCBI Taxonomy" id="749465"/>
    <lineage>
        <taxon>Eukaryota</taxon>
        <taxon>Fungi</taxon>
        <taxon>Dikarya</taxon>
        <taxon>Ascomycota</taxon>
        <taxon>Pezizomycotina</taxon>
        <taxon>Dothideomycetes</taxon>
        <taxon>Pleosporomycetidae</taxon>
        <taxon>Pleosporales</taxon>
        <taxon>Pleosporineae</taxon>
        <taxon>Didymellaceae</taxon>
        <taxon>Boeremia</taxon>
    </lineage>
</organism>
<comment type="caution">
    <text evidence="1">The sequence shown here is derived from an EMBL/GenBank/DDBJ whole genome shotgun (WGS) entry which is preliminary data.</text>
</comment>
<gene>
    <name evidence="1" type="ORF">OPT61_g1270</name>
</gene>
<proteinExistence type="predicted"/>
<dbReference type="EMBL" id="JAPHNI010000048">
    <property type="protein sequence ID" value="KAJ8117563.1"/>
    <property type="molecule type" value="Genomic_DNA"/>
</dbReference>